<organism evidence="2 3">
    <name type="scientific">Ralstonia solanacearum K60</name>
    <dbReference type="NCBI Taxonomy" id="1091042"/>
    <lineage>
        <taxon>Bacteria</taxon>
        <taxon>Pseudomonadati</taxon>
        <taxon>Pseudomonadota</taxon>
        <taxon>Betaproteobacteria</taxon>
        <taxon>Burkholderiales</taxon>
        <taxon>Burkholderiaceae</taxon>
        <taxon>Ralstonia</taxon>
        <taxon>Ralstonia solanacearum species complex</taxon>
    </lineage>
</organism>
<keyword evidence="1" id="KW-0732">Signal</keyword>
<dbReference type="AlphaFoldDB" id="A0AAP8D4C2"/>
<evidence type="ECO:0000313" key="3">
    <source>
        <dbReference type="Proteomes" id="UP000216164"/>
    </source>
</evidence>
<reference evidence="2 3" key="1">
    <citation type="submission" date="2017-04" db="EMBL/GenBank/DDBJ databases">
        <title>Genome Announcement: Closed genomes of Ralstonia solanacearum strains K60, UW551, and UW700.</title>
        <authorList>
            <person name="Hayes M."/>
            <person name="Macintyre A.M."/>
            <person name="Allen C."/>
        </authorList>
    </citation>
    <scope>NUCLEOTIDE SEQUENCE [LARGE SCALE GENOMIC DNA]</scope>
    <source>
        <strain evidence="2 3">UW25</strain>
    </source>
</reference>
<dbReference type="EMBL" id="NCTK01000001">
    <property type="protein sequence ID" value="OYQ13613.1"/>
    <property type="molecule type" value="Genomic_DNA"/>
</dbReference>
<sequence length="144" mass="15475">MTMQSLRTLPMIAAAALSTLAVTAYAAEPKCVSQALNGHTSELCVTAVPFQHDYYTLKVDRALIFTLPDDYVEDVALTHTVPKDAAIEFALSMQGTPTVKITGGCVPVSEEQTHGGATVGIETGRRCSFKWGQVEILNNLIVSF</sequence>
<comment type="caution">
    <text evidence="2">The sequence shown here is derived from an EMBL/GenBank/DDBJ whole genome shotgun (WGS) entry which is preliminary data.</text>
</comment>
<feature type="chain" id="PRO_5043032481" evidence="1">
    <location>
        <begin position="27"/>
        <end position="144"/>
    </location>
</feature>
<name>A0AAP8D4C2_RALSL</name>
<feature type="signal peptide" evidence="1">
    <location>
        <begin position="1"/>
        <end position="26"/>
    </location>
</feature>
<evidence type="ECO:0000313" key="2">
    <source>
        <dbReference type="EMBL" id="OYQ13613.1"/>
    </source>
</evidence>
<gene>
    <name evidence="2" type="ORF">B7R77_10355</name>
</gene>
<dbReference type="Proteomes" id="UP000216164">
    <property type="component" value="Unassembled WGS sequence"/>
</dbReference>
<dbReference type="RefSeq" id="WP_003270848.1">
    <property type="nucleotide sequence ID" value="NZ_NCTK01000001.1"/>
</dbReference>
<accession>A0AAP8D4C2</accession>
<evidence type="ECO:0000256" key="1">
    <source>
        <dbReference type="SAM" id="SignalP"/>
    </source>
</evidence>
<proteinExistence type="predicted"/>
<protein>
    <submittedName>
        <fullName evidence="2">Uncharacterized protein</fullName>
    </submittedName>
</protein>